<evidence type="ECO:0008006" key="3">
    <source>
        <dbReference type="Google" id="ProtNLM"/>
    </source>
</evidence>
<protein>
    <recommendedName>
        <fullName evidence="3">Type II toxin-antitoxin system VapC family toxin</fullName>
    </recommendedName>
</protein>
<sequence>MRARIALAVQHDHIPVISAVTIVEQRRDGRAGQRLRWMRSRLTVISVTEDLADLAAGLLSEAGLDGHRNAIDAMVVATGATAGGAARVASSDVSHIPRLCQAASAVRGVPVEWLPV</sequence>
<dbReference type="SUPFAM" id="SSF88723">
    <property type="entry name" value="PIN domain-like"/>
    <property type="match status" value="1"/>
</dbReference>
<dbReference type="Proteomes" id="UP001612741">
    <property type="component" value="Unassembled WGS sequence"/>
</dbReference>
<dbReference type="Gene3D" id="3.40.50.1010">
    <property type="entry name" value="5'-nuclease"/>
    <property type="match status" value="1"/>
</dbReference>
<name>A0ABW7Z8F4_9ACTN</name>
<gene>
    <name evidence="1" type="ORF">ACIBG2_42995</name>
</gene>
<organism evidence="1 2">
    <name type="scientific">Nonomuraea typhae</name>
    <dbReference type="NCBI Taxonomy" id="2603600"/>
    <lineage>
        <taxon>Bacteria</taxon>
        <taxon>Bacillati</taxon>
        <taxon>Actinomycetota</taxon>
        <taxon>Actinomycetes</taxon>
        <taxon>Streptosporangiales</taxon>
        <taxon>Streptosporangiaceae</taxon>
        <taxon>Nonomuraea</taxon>
    </lineage>
</organism>
<keyword evidence="2" id="KW-1185">Reference proteome</keyword>
<accession>A0ABW7Z8F4</accession>
<dbReference type="EMBL" id="JBITGY010000014">
    <property type="protein sequence ID" value="MFI6504212.1"/>
    <property type="molecule type" value="Genomic_DNA"/>
</dbReference>
<proteinExistence type="predicted"/>
<reference evidence="1 2" key="1">
    <citation type="submission" date="2024-10" db="EMBL/GenBank/DDBJ databases">
        <title>The Natural Products Discovery Center: Release of the First 8490 Sequenced Strains for Exploring Actinobacteria Biosynthetic Diversity.</title>
        <authorList>
            <person name="Kalkreuter E."/>
            <person name="Kautsar S.A."/>
            <person name="Yang D."/>
            <person name="Bader C.D."/>
            <person name="Teijaro C.N."/>
            <person name="Fluegel L."/>
            <person name="Davis C.M."/>
            <person name="Simpson J.R."/>
            <person name="Lauterbach L."/>
            <person name="Steele A.D."/>
            <person name="Gui C."/>
            <person name="Meng S."/>
            <person name="Li G."/>
            <person name="Viehrig K."/>
            <person name="Ye F."/>
            <person name="Su P."/>
            <person name="Kiefer A.F."/>
            <person name="Nichols A."/>
            <person name="Cepeda A.J."/>
            <person name="Yan W."/>
            <person name="Fan B."/>
            <person name="Jiang Y."/>
            <person name="Adhikari A."/>
            <person name="Zheng C.-J."/>
            <person name="Schuster L."/>
            <person name="Cowan T.M."/>
            <person name="Smanski M.J."/>
            <person name="Chevrette M.G."/>
            <person name="De Carvalho L.P.S."/>
            <person name="Shen B."/>
        </authorList>
    </citation>
    <scope>NUCLEOTIDE SEQUENCE [LARGE SCALE GENOMIC DNA]</scope>
    <source>
        <strain evidence="1 2">NPDC050545</strain>
    </source>
</reference>
<evidence type="ECO:0000313" key="2">
    <source>
        <dbReference type="Proteomes" id="UP001612741"/>
    </source>
</evidence>
<comment type="caution">
    <text evidence="1">The sequence shown here is derived from an EMBL/GenBank/DDBJ whole genome shotgun (WGS) entry which is preliminary data.</text>
</comment>
<evidence type="ECO:0000313" key="1">
    <source>
        <dbReference type="EMBL" id="MFI6504212.1"/>
    </source>
</evidence>
<dbReference type="RefSeq" id="WP_397089968.1">
    <property type="nucleotide sequence ID" value="NZ_JBITGY010000014.1"/>
</dbReference>
<dbReference type="InterPro" id="IPR029060">
    <property type="entry name" value="PIN-like_dom_sf"/>
</dbReference>